<keyword evidence="2" id="KW-1185">Reference proteome</keyword>
<dbReference type="Proteomes" id="UP001529423">
    <property type="component" value="Unassembled WGS sequence"/>
</dbReference>
<accession>A0ABT7VLR2</accession>
<comment type="caution">
    <text evidence="1">The sequence shown here is derived from an EMBL/GenBank/DDBJ whole genome shotgun (WGS) entry which is preliminary data.</text>
</comment>
<name>A0ABT7VLR2_9LACO</name>
<gene>
    <name evidence="1" type="ORF">QUW46_03660</name>
</gene>
<dbReference type="EMBL" id="JAUDEO010000014">
    <property type="protein sequence ID" value="MDM8333672.1"/>
    <property type="molecule type" value="Genomic_DNA"/>
</dbReference>
<evidence type="ECO:0000313" key="2">
    <source>
        <dbReference type="Proteomes" id="UP001529423"/>
    </source>
</evidence>
<reference evidence="1" key="1">
    <citation type="submission" date="2023-06" db="EMBL/GenBank/DDBJ databases">
        <title>Identification and characterization of horizontal gene transfer across gut microbiota members of farm animals based on homology search.</title>
        <authorList>
            <person name="Schwarzerova J."/>
            <person name="Nykrynova M."/>
            <person name="Jureckova K."/>
            <person name="Cejkova D."/>
            <person name="Rychlik I."/>
        </authorList>
    </citation>
    <scope>NUCLEOTIDE SEQUENCE</scope>
    <source>
        <strain evidence="1">105_WCHN</strain>
    </source>
</reference>
<organism evidence="1 2">
    <name type="scientific">Limosilactobacillus panis</name>
    <dbReference type="NCBI Taxonomy" id="47493"/>
    <lineage>
        <taxon>Bacteria</taxon>
        <taxon>Bacillati</taxon>
        <taxon>Bacillota</taxon>
        <taxon>Bacilli</taxon>
        <taxon>Lactobacillales</taxon>
        <taxon>Lactobacillaceae</taxon>
        <taxon>Limosilactobacillus</taxon>
    </lineage>
</organism>
<proteinExistence type="predicted"/>
<reference evidence="1" key="2">
    <citation type="submission" date="2023-06" db="EMBL/GenBank/DDBJ databases">
        <authorList>
            <person name="Zeman M."/>
            <person name="Kubasova T."/>
            <person name="Jahodarova E."/>
            <person name="Nykrynova M."/>
            <person name="Rychlik I."/>
        </authorList>
    </citation>
    <scope>NUCLEOTIDE SEQUENCE</scope>
    <source>
        <strain evidence="1">105_WCHN</strain>
    </source>
</reference>
<dbReference type="RefSeq" id="WP_289559653.1">
    <property type="nucleotide sequence ID" value="NZ_JAUDEO010000014.1"/>
</dbReference>
<sequence length="163" mass="19640">MKNENNLKTAKLIINASDKLRDYDWKIIRTKENYNLHLDFIRSVKVPKMDQFEELVDAINNLVPTIVYGSCDEQSDAIADYQTKYQQQIIDFCRDEHWKKVYDLYFEFIAQHDFSGDSLITIPYQVEEYSQVHNGKNSPEYLLFHAFLLWREYRDLNDYYVEE</sequence>
<evidence type="ECO:0008006" key="3">
    <source>
        <dbReference type="Google" id="ProtNLM"/>
    </source>
</evidence>
<protein>
    <recommendedName>
        <fullName evidence="3">DUF1642 domain-containing protein</fullName>
    </recommendedName>
</protein>
<evidence type="ECO:0000313" key="1">
    <source>
        <dbReference type="EMBL" id="MDM8333672.1"/>
    </source>
</evidence>